<gene>
    <name evidence="1" type="ORF">DVH24_001454</name>
</gene>
<reference evidence="1 2" key="1">
    <citation type="submission" date="2018-10" db="EMBL/GenBank/DDBJ databases">
        <title>A high-quality apple genome assembly.</title>
        <authorList>
            <person name="Hu J."/>
        </authorList>
    </citation>
    <scope>NUCLEOTIDE SEQUENCE [LARGE SCALE GENOMIC DNA]</scope>
    <source>
        <strain evidence="2">cv. HFTH1</strain>
        <tissue evidence="1">Young leaf</tissue>
    </source>
</reference>
<evidence type="ECO:0000313" key="1">
    <source>
        <dbReference type="EMBL" id="RXI01220.1"/>
    </source>
</evidence>
<dbReference type="Proteomes" id="UP000290289">
    <property type="component" value="Chromosome 4"/>
</dbReference>
<keyword evidence="2" id="KW-1185">Reference proteome</keyword>
<dbReference type="AlphaFoldDB" id="A0A498JZ91"/>
<protein>
    <submittedName>
        <fullName evidence="1">Uncharacterized protein</fullName>
    </submittedName>
</protein>
<name>A0A498JZ91_MALDO</name>
<evidence type="ECO:0000313" key="2">
    <source>
        <dbReference type="Proteomes" id="UP000290289"/>
    </source>
</evidence>
<organism evidence="1 2">
    <name type="scientific">Malus domestica</name>
    <name type="common">Apple</name>
    <name type="synonym">Pyrus malus</name>
    <dbReference type="NCBI Taxonomy" id="3750"/>
    <lineage>
        <taxon>Eukaryota</taxon>
        <taxon>Viridiplantae</taxon>
        <taxon>Streptophyta</taxon>
        <taxon>Embryophyta</taxon>
        <taxon>Tracheophyta</taxon>
        <taxon>Spermatophyta</taxon>
        <taxon>Magnoliopsida</taxon>
        <taxon>eudicotyledons</taxon>
        <taxon>Gunneridae</taxon>
        <taxon>Pentapetalae</taxon>
        <taxon>rosids</taxon>
        <taxon>fabids</taxon>
        <taxon>Rosales</taxon>
        <taxon>Rosaceae</taxon>
        <taxon>Amygdaloideae</taxon>
        <taxon>Maleae</taxon>
        <taxon>Malus</taxon>
    </lineage>
</organism>
<dbReference type="EMBL" id="RDQH01000330">
    <property type="protein sequence ID" value="RXI01220.1"/>
    <property type="molecule type" value="Genomic_DNA"/>
</dbReference>
<accession>A0A498JZ91</accession>
<proteinExistence type="predicted"/>
<sequence length="64" mass="7460">MTFLENVDVKASPFFPSGMRYMLGNIRDKAMFTIFLQNFLEHKSTPKLACKIDDMFPKPRMILS</sequence>
<comment type="caution">
    <text evidence="1">The sequence shown here is derived from an EMBL/GenBank/DDBJ whole genome shotgun (WGS) entry which is preliminary data.</text>
</comment>